<dbReference type="InterPro" id="IPR029033">
    <property type="entry name" value="His_PPase_superfam"/>
</dbReference>
<feature type="active site" description="Tele-phosphohistidine intermediate" evidence="1">
    <location>
        <position position="55"/>
    </location>
</feature>
<reference evidence="4 5" key="1">
    <citation type="journal article" date="2004" name="Science">
        <title>The complete genome sequence of Propionibacterium acnes, a commensal of human skin.</title>
        <authorList>
            <person name="Bruggemann H."/>
            <person name="Henne A."/>
            <person name="Hoster F."/>
            <person name="Liesegang H."/>
            <person name="Wiezer A."/>
            <person name="Strittmatter A."/>
            <person name="Hujer S."/>
            <person name="Durre P."/>
            <person name="Gottschalk G."/>
        </authorList>
    </citation>
    <scope>NUCLEOTIDE SEQUENCE [LARGE SCALE GENOMIC DNA]</scope>
    <source>
        <strain evidence="5">DSM 16379 / KPA171202</strain>
    </source>
</reference>
<dbReference type="CDD" id="cd07067">
    <property type="entry name" value="HP_PGM_like"/>
    <property type="match status" value="1"/>
</dbReference>
<accession>Q6AAP8</accession>
<evidence type="ECO:0000256" key="3">
    <source>
        <dbReference type="SAM" id="MobiDB-lite"/>
    </source>
</evidence>
<organism evidence="4 5">
    <name type="scientific">Cutibacterium acnes (strain DSM 16379 / KPA171202)</name>
    <name type="common">Propionibacterium acnes</name>
    <dbReference type="NCBI Taxonomy" id="267747"/>
    <lineage>
        <taxon>Bacteria</taxon>
        <taxon>Bacillati</taxon>
        <taxon>Actinomycetota</taxon>
        <taxon>Actinomycetes</taxon>
        <taxon>Propionibacteriales</taxon>
        <taxon>Propionibacteriaceae</taxon>
        <taxon>Cutibacterium</taxon>
    </lineage>
</organism>
<evidence type="ECO:0000313" key="5">
    <source>
        <dbReference type="Proteomes" id="UP000000603"/>
    </source>
</evidence>
<dbReference type="PANTHER" id="PTHR48100">
    <property type="entry name" value="BROAD-SPECIFICITY PHOSPHATASE YOR283W-RELATED"/>
    <property type="match status" value="1"/>
</dbReference>
<dbReference type="PANTHER" id="PTHR48100:SF62">
    <property type="entry name" value="GLUCOSYL-3-PHOSPHOGLYCERATE PHOSPHATASE"/>
    <property type="match status" value="1"/>
</dbReference>
<evidence type="ECO:0000313" key="4">
    <source>
        <dbReference type="EMBL" id="AAT82168.1"/>
    </source>
</evidence>
<dbReference type="InterPro" id="IPR050275">
    <property type="entry name" value="PGM_Phosphatase"/>
</dbReference>
<feature type="region of interest" description="Disordered" evidence="3">
    <location>
        <begin position="1"/>
        <end position="20"/>
    </location>
</feature>
<proteinExistence type="predicted"/>
<dbReference type="KEGG" id="pac:PPA0417"/>
<dbReference type="Pfam" id="PF00300">
    <property type="entry name" value="His_Phos_1"/>
    <property type="match status" value="1"/>
</dbReference>
<dbReference type="EnsemblBacteria" id="AAT82168">
    <property type="protein sequence ID" value="AAT82168"/>
    <property type="gene ID" value="PPA0417"/>
</dbReference>
<dbReference type="SUPFAM" id="SSF53254">
    <property type="entry name" value="Phosphoglycerate mutase-like"/>
    <property type="match status" value="1"/>
</dbReference>
<dbReference type="GO" id="GO:0005737">
    <property type="term" value="C:cytoplasm"/>
    <property type="evidence" value="ECO:0007669"/>
    <property type="project" value="TreeGrafter"/>
</dbReference>
<dbReference type="SMART" id="SM00855">
    <property type="entry name" value="PGAM"/>
    <property type="match status" value="1"/>
</dbReference>
<dbReference type="Gene3D" id="3.40.50.1240">
    <property type="entry name" value="Phosphoglycerate mutase-like"/>
    <property type="match status" value="1"/>
</dbReference>
<protein>
    <submittedName>
        <fullName evidence="4">Conserved protein, phosphoglycerate mutase family protein</fullName>
    </submittedName>
</protein>
<feature type="binding site" evidence="2">
    <location>
        <position position="107"/>
    </location>
    <ligand>
        <name>substrate</name>
    </ligand>
</feature>
<dbReference type="AlphaFoldDB" id="Q6AAP8"/>
<feature type="binding site" evidence="2">
    <location>
        <begin position="54"/>
        <end position="61"/>
    </location>
    <ligand>
        <name>substrate</name>
    </ligand>
</feature>
<feature type="active site" description="Proton donor/acceptor" evidence="1">
    <location>
        <position position="131"/>
    </location>
</feature>
<evidence type="ECO:0000256" key="1">
    <source>
        <dbReference type="PIRSR" id="PIRSR613078-1"/>
    </source>
</evidence>
<feature type="compositionally biased region" description="Polar residues" evidence="3">
    <location>
        <begin position="1"/>
        <end position="19"/>
    </location>
</feature>
<name>Q6AAP8_CUTAK</name>
<dbReference type="PROSITE" id="PS00175">
    <property type="entry name" value="PG_MUTASE"/>
    <property type="match status" value="1"/>
</dbReference>
<dbReference type="InterPro" id="IPR001345">
    <property type="entry name" value="PG/BPGM_mutase_AS"/>
</dbReference>
<dbReference type="HOGENOM" id="CLU_033323_9_5_11"/>
<dbReference type="EMBL" id="AE017283">
    <property type="protein sequence ID" value="AAT82168.1"/>
    <property type="molecule type" value="Genomic_DNA"/>
</dbReference>
<dbReference type="InterPro" id="IPR013078">
    <property type="entry name" value="His_Pase_superF_clade-1"/>
</dbReference>
<sequence>MVGDNAQPQTSSPAEQTDGNVAAWRDRHASHLIEIELSSGPGSLPKVSRIVIVRHGQSTWNRQGRIQGQTMGVRLTMRGRSQARQAARTVADLVPHGTPTIASDQKRAVQTARPIARVLGVQVMTDPRLREQGLGAMEGHTADELEPLPQPTGVHPADVRWAGGESLADVAERCHSLLDDLAARHLSAIVLVTHGDTMRILLGILDGRSHRDLDWDLSLTNGSVMVRNVDLGELH</sequence>
<dbReference type="Proteomes" id="UP000000603">
    <property type="component" value="Chromosome"/>
</dbReference>
<dbReference type="GO" id="GO:0016791">
    <property type="term" value="F:phosphatase activity"/>
    <property type="evidence" value="ECO:0007669"/>
    <property type="project" value="TreeGrafter"/>
</dbReference>
<dbReference type="eggNOG" id="COG0406">
    <property type="taxonomic scope" value="Bacteria"/>
</dbReference>
<evidence type="ECO:0000256" key="2">
    <source>
        <dbReference type="PIRSR" id="PIRSR613078-2"/>
    </source>
</evidence>
<gene>
    <name evidence="4" type="ordered locus">PPA0417</name>
</gene>